<dbReference type="PANTHER" id="PTHR43861">
    <property type="entry name" value="TRANS-ACONITATE 2-METHYLTRANSFERASE-RELATED"/>
    <property type="match status" value="1"/>
</dbReference>
<dbReference type="AlphaFoldDB" id="A0A1Y2K653"/>
<organism evidence="1 2">
    <name type="scientific">Magnetofaba australis IT-1</name>
    <dbReference type="NCBI Taxonomy" id="1434232"/>
    <lineage>
        <taxon>Bacteria</taxon>
        <taxon>Pseudomonadati</taxon>
        <taxon>Pseudomonadota</taxon>
        <taxon>Magnetococcia</taxon>
        <taxon>Magnetococcales</taxon>
        <taxon>Magnetococcaceae</taxon>
        <taxon>Magnetofaba</taxon>
    </lineage>
</organism>
<dbReference type="EMBL" id="LVJN01000018">
    <property type="protein sequence ID" value="OSM05109.1"/>
    <property type="molecule type" value="Genomic_DNA"/>
</dbReference>
<dbReference type="SUPFAM" id="SSF53335">
    <property type="entry name" value="S-adenosyl-L-methionine-dependent methyltransferases"/>
    <property type="match status" value="1"/>
</dbReference>
<protein>
    <submittedName>
        <fullName evidence="1">Putative type 12 methyltransferase</fullName>
    </submittedName>
</protein>
<keyword evidence="1" id="KW-0808">Transferase</keyword>
<keyword evidence="1" id="KW-0489">Methyltransferase</keyword>
<comment type="caution">
    <text evidence="1">The sequence shown here is derived from an EMBL/GenBank/DDBJ whole genome shotgun (WGS) entry which is preliminary data.</text>
</comment>
<proteinExistence type="predicted"/>
<accession>A0A1Y2K653</accession>
<gene>
    <name evidence="1" type="ORF">MAIT1_03254</name>
</gene>
<dbReference type="OrthoDB" id="9810247at2"/>
<dbReference type="GO" id="GO:0008168">
    <property type="term" value="F:methyltransferase activity"/>
    <property type="evidence" value="ECO:0007669"/>
    <property type="project" value="UniProtKB-KW"/>
</dbReference>
<dbReference type="GO" id="GO:0032259">
    <property type="term" value="P:methylation"/>
    <property type="evidence" value="ECO:0007669"/>
    <property type="project" value="UniProtKB-KW"/>
</dbReference>
<evidence type="ECO:0000313" key="1">
    <source>
        <dbReference type="EMBL" id="OSM05109.1"/>
    </source>
</evidence>
<dbReference type="Gene3D" id="3.40.50.150">
    <property type="entry name" value="Vaccinia Virus protein VP39"/>
    <property type="match status" value="1"/>
</dbReference>
<dbReference type="CDD" id="cd02440">
    <property type="entry name" value="AdoMet_MTases"/>
    <property type="match status" value="1"/>
</dbReference>
<keyword evidence="2" id="KW-1185">Reference proteome</keyword>
<reference evidence="1 2" key="1">
    <citation type="journal article" date="2016" name="BMC Genomics">
        <title>Combined genomic and structural analyses of a cultured magnetotactic bacterium reveals its niche adaptation to a dynamic environment.</title>
        <authorList>
            <person name="Araujo A.C."/>
            <person name="Morillo V."/>
            <person name="Cypriano J."/>
            <person name="Teixeira L.C."/>
            <person name="Leao P."/>
            <person name="Lyra S."/>
            <person name="Almeida L.G."/>
            <person name="Bazylinski D.A."/>
            <person name="Vasconcellos A.T."/>
            <person name="Abreu F."/>
            <person name="Lins U."/>
        </authorList>
    </citation>
    <scope>NUCLEOTIDE SEQUENCE [LARGE SCALE GENOMIC DNA]</scope>
    <source>
        <strain evidence="1 2">IT-1</strain>
    </source>
</reference>
<dbReference type="Pfam" id="PF13489">
    <property type="entry name" value="Methyltransf_23"/>
    <property type="match status" value="1"/>
</dbReference>
<dbReference type="InterPro" id="IPR029063">
    <property type="entry name" value="SAM-dependent_MTases_sf"/>
</dbReference>
<dbReference type="STRING" id="1434232.MAIT1_03254"/>
<sequence>MNSPATQDPKHKADNSYYANVRPEVISLVPRDAQRILDVGCGAGVMGQALKQMGIPYVAGIEYDQQAAQQAAQALDHVDIGDVEHLTLAHAPDSFDVIIYADILEHLINPERTLARHMRYLKPGGIVITSIPNVRYYAVFTNLASGSWTYEESGILDRDHLRFFTIKEMVKMLNGANLEIAHVGETLNEQYEAIKPNEYPATINFGRIALSGLNEFEFRDLFVFQYLIVARKPSE</sequence>
<dbReference type="RefSeq" id="WP_158089386.1">
    <property type="nucleotide sequence ID" value="NZ_LVJN01000018.1"/>
</dbReference>
<dbReference type="Proteomes" id="UP000194003">
    <property type="component" value="Unassembled WGS sequence"/>
</dbReference>
<evidence type="ECO:0000313" key="2">
    <source>
        <dbReference type="Proteomes" id="UP000194003"/>
    </source>
</evidence>
<name>A0A1Y2K653_9PROT</name>